<feature type="compositionally biased region" description="Basic residues" evidence="1">
    <location>
        <begin position="950"/>
        <end position="962"/>
    </location>
</feature>
<feature type="region of interest" description="Disordered" evidence="1">
    <location>
        <begin position="316"/>
        <end position="342"/>
    </location>
</feature>
<feature type="compositionally biased region" description="Low complexity" evidence="1">
    <location>
        <begin position="130"/>
        <end position="142"/>
    </location>
</feature>
<dbReference type="EMBL" id="HBIZ01029420">
    <property type="protein sequence ID" value="CAE0766106.1"/>
    <property type="molecule type" value="Transcribed_RNA"/>
</dbReference>
<feature type="compositionally biased region" description="Gly residues" evidence="1">
    <location>
        <begin position="324"/>
        <end position="335"/>
    </location>
</feature>
<feature type="compositionally biased region" description="Low complexity" evidence="1">
    <location>
        <begin position="426"/>
        <end position="439"/>
    </location>
</feature>
<feature type="compositionally biased region" description="Polar residues" evidence="1">
    <location>
        <begin position="590"/>
        <end position="599"/>
    </location>
</feature>
<feature type="region of interest" description="Disordered" evidence="1">
    <location>
        <begin position="415"/>
        <end position="439"/>
    </location>
</feature>
<feature type="region of interest" description="Disordered" evidence="1">
    <location>
        <begin position="116"/>
        <end position="142"/>
    </location>
</feature>
<feature type="compositionally biased region" description="Polar residues" evidence="1">
    <location>
        <begin position="920"/>
        <end position="935"/>
    </location>
</feature>
<feature type="region of interest" description="Disordered" evidence="1">
    <location>
        <begin position="510"/>
        <end position="601"/>
    </location>
</feature>
<evidence type="ECO:0000256" key="1">
    <source>
        <dbReference type="SAM" id="MobiDB-lite"/>
    </source>
</evidence>
<organism evidence="2">
    <name type="scientific">Chrysotila carterae</name>
    <name type="common">Marine alga</name>
    <name type="synonym">Syracosphaera carterae</name>
    <dbReference type="NCBI Taxonomy" id="13221"/>
    <lineage>
        <taxon>Eukaryota</taxon>
        <taxon>Haptista</taxon>
        <taxon>Haptophyta</taxon>
        <taxon>Prymnesiophyceae</taxon>
        <taxon>Isochrysidales</taxon>
        <taxon>Isochrysidaceae</taxon>
        <taxon>Chrysotila</taxon>
    </lineage>
</organism>
<name>A0A7S4BHH4_CHRCT</name>
<feature type="region of interest" description="Disordered" evidence="1">
    <location>
        <begin position="713"/>
        <end position="734"/>
    </location>
</feature>
<accession>A0A7S4BHH4</accession>
<proteinExistence type="predicted"/>
<gene>
    <name evidence="2" type="ORF">PCAR00345_LOCUS18718</name>
</gene>
<feature type="compositionally biased region" description="Low complexity" evidence="1">
    <location>
        <begin position="857"/>
        <end position="876"/>
    </location>
</feature>
<feature type="compositionally biased region" description="Basic and acidic residues" evidence="1">
    <location>
        <begin position="516"/>
        <end position="531"/>
    </location>
</feature>
<feature type="region of interest" description="Disordered" evidence="1">
    <location>
        <begin position="912"/>
        <end position="964"/>
    </location>
</feature>
<protein>
    <submittedName>
        <fullName evidence="2">Uncharacterized protein</fullName>
    </submittedName>
</protein>
<feature type="compositionally biased region" description="Basic and acidic residues" evidence="1">
    <location>
        <begin position="713"/>
        <end position="722"/>
    </location>
</feature>
<reference evidence="2" key="1">
    <citation type="submission" date="2021-01" db="EMBL/GenBank/DDBJ databases">
        <authorList>
            <person name="Corre E."/>
            <person name="Pelletier E."/>
            <person name="Niang G."/>
            <person name="Scheremetjew M."/>
            <person name="Finn R."/>
            <person name="Kale V."/>
            <person name="Holt S."/>
            <person name="Cochrane G."/>
            <person name="Meng A."/>
            <person name="Brown T."/>
            <person name="Cohen L."/>
        </authorList>
    </citation>
    <scope>NUCLEOTIDE SEQUENCE</scope>
    <source>
        <strain evidence="2">CCMP645</strain>
    </source>
</reference>
<evidence type="ECO:0000313" key="2">
    <source>
        <dbReference type="EMBL" id="CAE0766106.1"/>
    </source>
</evidence>
<sequence length="1391" mass="148336">MSEAPAELEAVAQTETITQLLVNAPEEETTELLSELLVAVEDELSAIEASEATHDDGSDGDVDAASRQRHILTQRKLDCLLESHTYSHTEVKQVTKRMKHIVTKLDRAGDRRGAQHYCSAAETGGDSGEDSASSSSRCSSSAAASDHSDSFHECMSDGGSSVSASEDLPSVCEVKARVDALCCEARAEELVAVAAWMEETAQKQAQLIDGYRAAAFRSSRALLVPSADGEDASQQAEAQAVLEALDEMEMESSQALAYFYKRVVQIGGERREKLNAELKGMQMGILASMEEGDAADGTEATRELQQTILRLQRQLEEGDDDGGDGGTGGGGGDGAEGGRRRGRALEQRVVELLQSSAEKQASVKDVERELMQVEKDVREATDRLKAATTTRVAAEAEAKAAAAEAEAQRRRLAEAHAARRAEQADAMRQARQAAHASAQQKLATATAALQAEAETGAEQSLSAMLEQFTRDNAELQERLLALRPEAAESVALGAALYSVSLPSKLKRLKAARRKGAKDGKSKEEDKKDASKSKNTTARRGAGADEGDCDTDGAKSPRDKPQEKNAADAGENAPAQGSGGQDDGLADVQSGAASASQPHLPTSEDLQQLRAQLALVVEVLNMLIDSLSAPSFKTEQFQKDVLEKLSRYREAAHELVSQSQEARVQLRKAEDAVAAGDSVARRRAAAQRALRHVSAFDEQMRRFVNDVIRNEHARHEADGERGESGNTGDPGGASCWAADGGGGGVSSHDDAGACARALASAWGQAEAAAPSEEEIASMRALERTLRFRVARTKEDVAKAVKRSQKRMQAKQEGEEKALRAVFVDELAFARRDEEACAAAAAECAQLLRRLGEERAKLARAQATADSHAHASDPSAQQIDGDGTTEPHIDEAALLERRTELLIRMDELSRREKELKAAASKRGSSQKAVSKSLSEGSSTRKKQAEMLGMGSKKSRNQKAGRRKENHGSTALGVLAAAEAASVQRTAATDANGASVSETKDNGFESIDLKKVFDSEARRIRIGELRRLAEDGRKAEGHELARARCEVAALMVLLKQVPEDASSGELAEDMSKLKQELDKCVAEREALEKSCFKLRAQKAREAKLRAAAMTKYGEASAFKTDPEHQMHVARVLMERAELRAQIRRSLRTLNSWRLLWSMSKQHQKATVRNGVALHQPSQSAKVGGMNAASVQAGADGTIGESSLNGSEHAAAVVAQLANRLRAQGAIRQLAQGGAQGELERVRQLDQLFAQRARHLGGADAGGALCIGSGASNMAGGLNKLGTLLILGLQQQNRSELGDAIGADCGSGLSSDLGVGVPAVSAFAQVAHNAAMANPARSTGAGNRSGTFPSPMRGRGFGLLAGHLAAPCHIAKLQERLRKRAESEEYKLDNVGRSG</sequence>
<feature type="compositionally biased region" description="Basic and acidic residues" evidence="1">
    <location>
        <begin position="551"/>
        <end position="565"/>
    </location>
</feature>
<feature type="region of interest" description="Disordered" evidence="1">
    <location>
        <begin position="857"/>
        <end position="884"/>
    </location>
</feature>
<feature type="compositionally biased region" description="Basic and acidic residues" evidence="1">
    <location>
        <begin position="415"/>
        <end position="425"/>
    </location>
</feature>